<feature type="domain" description="Fibronectin type-III" evidence="21">
    <location>
        <begin position="661"/>
        <end position="790"/>
    </location>
</feature>
<keyword evidence="14" id="KW-0393">Immunoglobulin domain</keyword>
<dbReference type="EC" id="3.1.3.48" evidence="3"/>
<keyword evidence="10 17" id="KW-0472">Membrane</keyword>
<gene>
    <name evidence="22" type="ORF">DERF_008688</name>
</gene>
<feature type="non-terminal residue" evidence="22">
    <location>
        <position position="1"/>
    </location>
</feature>
<comment type="catalytic activity">
    <reaction evidence="15">
        <text>O-phospho-L-tyrosyl-[protein] + H2O = L-tyrosyl-[protein] + phosphate</text>
        <dbReference type="Rhea" id="RHEA:10684"/>
        <dbReference type="Rhea" id="RHEA-COMP:10136"/>
        <dbReference type="Rhea" id="RHEA-COMP:20101"/>
        <dbReference type="ChEBI" id="CHEBI:15377"/>
        <dbReference type="ChEBI" id="CHEBI:43474"/>
        <dbReference type="ChEBI" id="CHEBI:46858"/>
        <dbReference type="ChEBI" id="CHEBI:61978"/>
        <dbReference type="EC" id="3.1.3.48"/>
    </reaction>
</comment>
<feature type="domain" description="Ig-like" evidence="20">
    <location>
        <begin position="52"/>
        <end position="182"/>
    </location>
</feature>
<evidence type="ECO:0000256" key="11">
    <source>
        <dbReference type="ARBA" id="ARBA00023157"/>
    </source>
</evidence>
<evidence type="ECO:0000259" key="18">
    <source>
        <dbReference type="PROSITE" id="PS50055"/>
    </source>
</evidence>
<dbReference type="PANTHER" id="PTHR46957">
    <property type="entry name" value="CYTOKINE RECEPTOR"/>
    <property type="match status" value="1"/>
</dbReference>
<dbReference type="PRINTS" id="PR00700">
    <property type="entry name" value="PRTYPHPHTASE"/>
</dbReference>
<dbReference type="InterPro" id="IPR003961">
    <property type="entry name" value="FN3_dom"/>
</dbReference>
<reference evidence="22" key="1">
    <citation type="submission" date="2013-05" db="EMBL/GenBank/DDBJ databases">
        <authorList>
            <person name="Yim A.K.Y."/>
            <person name="Chan T.F."/>
            <person name="Ji K.M."/>
            <person name="Liu X.Y."/>
            <person name="Zhou J.W."/>
            <person name="Li R.Q."/>
            <person name="Yang K.Y."/>
            <person name="Li J."/>
            <person name="Li M."/>
            <person name="Law P.T.W."/>
            <person name="Wu Y.L."/>
            <person name="Cai Z.L."/>
            <person name="Qin H."/>
            <person name="Bao Y."/>
            <person name="Leung R.K.K."/>
            <person name="Ng P.K.S."/>
            <person name="Zou J."/>
            <person name="Zhong X.J."/>
            <person name="Ran P.X."/>
            <person name="Zhong N.S."/>
            <person name="Liu Z.G."/>
            <person name="Tsui S.K.W."/>
        </authorList>
    </citation>
    <scope>NUCLEOTIDE SEQUENCE</scope>
    <source>
        <strain evidence="22">Derf</strain>
        <tissue evidence="22">Whole organism</tissue>
    </source>
</reference>
<keyword evidence="6" id="KW-0677">Repeat</keyword>
<dbReference type="InterPro" id="IPR013783">
    <property type="entry name" value="Ig-like_fold"/>
</dbReference>
<dbReference type="Proteomes" id="UP000790347">
    <property type="component" value="Unassembled WGS sequence"/>
</dbReference>
<feature type="domain" description="Fibronectin type-III" evidence="21">
    <location>
        <begin position="565"/>
        <end position="656"/>
    </location>
</feature>
<organism evidence="22 23">
    <name type="scientific">Dermatophagoides farinae</name>
    <name type="common">American house dust mite</name>
    <dbReference type="NCBI Taxonomy" id="6954"/>
    <lineage>
        <taxon>Eukaryota</taxon>
        <taxon>Metazoa</taxon>
        <taxon>Ecdysozoa</taxon>
        <taxon>Arthropoda</taxon>
        <taxon>Chelicerata</taxon>
        <taxon>Arachnida</taxon>
        <taxon>Acari</taxon>
        <taxon>Acariformes</taxon>
        <taxon>Sarcoptiformes</taxon>
        <taxon>Astigmata</taxon>
        <taxon>Psoroptidia</taxon>
        <taxon>Analgoidea</taxon>
        <taxon>Pyroglyphidae</taxon>
        <taxon>Dermatophagoidinae</taxon>
        <taxon>Dermatophagoides</taxon>
    </lineage>
</organism>
<comment type="caution">
    <text evidence="22">The sequence shown here is derived from an EMBL/GenBank/DDBJ whole genome shotgun (WGS) entry which is preliminary data.</text>
</comment>
<dbReference type="EMBL" id="ASGP02000003">
    <property type="protein sequence ID" value="KAH9518090.1"/>
    <property type="molecule type" value="Genomic_DNA"/>
</dbReference>
<feature type="domain" description="Fibronectin type-III" evidence="21">
    <location>
        <begin position="1173"/>
        <end position="1277"/>
    </location>
</feature>
<evidence type="ECO:0000256" key="6">
    <source>
        <dbReference type="ARBA" id="ARBA00022737"/>
    </source>
</evidence>
<dbReference type="FunFam" id="3.90.190.10:FF:000002">
    <property type="entry name" value="receptor-type tyrosine-protein phosphatase delta isoform X2"/>
    <property type="match status" value="1"/>
</dbReference>
<dbReference type="InterPro" id="IPR003598">
    <property type="entry name" value="Ig_sub2"/>
</dbReference>
<dbReference type="CDD" id="cd00063">
    <property type="entry name" value="FN3"/>
    <property type="match status" value="9"/>
</dbReference>
<dbReference type="FunFam" id="2.60.40.10:FF:000010">
    <property type="entry name" value="receptor-type tyrosine-protein phosphatase delta isoform X1"/>
    <property type="match status" value="1"/>
</dbReference>
<accession>A0A922I693</accession>
<dbReference type="SMART" id="SM00060">
    <property type="entry name" value="FN3"/>
    <property type="match status" value="9"/>
</dbReference>
<dbReference type="InterPro" id="IPR007110">
    <property type="entry name" value="Ig-like_dom"/>
</dbReference>
<dbReference type="InterPro" id="IPR016130">
    <property type="entry name" value="Tyr_Pase_AS"/>
</dbReference>
<dbReference type="SUPFAM" id="SSF52799">
    <property type="entry name" value="(Phosphotyrosine protein) phosphatases II"/>
    <property type="match status" value="2"/>
</dbReference>
<keyword evidence="12" id="KW-0675">Receptor</keyword>
<evidence type="ECO:0000256" key="10">
    <source>
        <dbReference type="ARBA" id="ARBA00023136"/>
    </source>
</evidence>
<evidence type="ECO:0000256" key="12">
    <source>
        <dbReference type="ARBA" id="ARBA00023170"/>
    </source>
</evidence>
<feature type="domain" description="Tyrosine specific protein phosphatases" evidence="19">
    <location>
        <begin position="1713"/>
        <end position="1784"/>
    </location>
</feature>
<keyword evidence="8" id="KW-0904">Protein phosphatase</keyword>
<dbReference type="PROSITE" id="PS50056">
    <property type="entry name" value="TYR_PHOSPHATASE_2"/>
    <property type="match status" value="2"/>
</dbReference>
<dbReference type="GO" id="GO:0016020">
    <property type="term" value="C:membrane"/>
    <property type="evidence" value="ECO:0007669"/>
    <property type="project" value="UniProtKB-SubCell"/>
</dbReference>
<protein>
    <recommendedName>
        <fullName evidence="3">protein-tyrosine-phosphatase</fullName>
        <ecNumber evidence="3">3.1.3.48</ecNumber>
    </recommendedName>
</protein>
<comment type="subcellular location">
    <subcellularLocation>
        <location evidence="1">Membrane</location>
        <topology evidence="1">Single-pass type I membrane protein</topology>
    </subcellularLocation>
</comment>
<evidence type="ECO:0000259" key="20">
    <source>
        <dbReference type="PROSITE" id="PS50835"/>
    </source>
</evidence>
<dbReference type="InterPro" id="IPR029021">
    <property type="entry name" value="Prot-tyrosine_phosphatase-like"/>
</dbReference>
<dbReference type="Gene3D" id="2.60.40.10">
    <property type="entry name" value="Immunoglobulins"/>
    <property type="match status" value="12"/>
</dbReference>
<keyword evidence="11" id="KW-1015">Disulfide bond</keyword>
<dbReference type="InterPro" id="IPR003595">
    <property type="entry name" value="Tyr_Pase_cat"/>
</dbReference>
<dbReference type="InterPro" id="IPR000387">
    <property type="entry name" value="Tyr_Pase_dom"/>
</dbReference>
<feature type="domain" description="Fibronectin type-III" evidence="21">
    <location>
        <begin position="794"/>
        <end position="894"/>
    </location>
</feature>
<dbReference type="InterPro" id="IPR000242">
    <property type="entry name" value="PTP_cat"/>
</dbReference>
<keyword evidence="23" id="KW-1185">Reference proteome</keyword>
<feature type="domain" description="Tyrosine-protein phosphatase" evidence="18">
    <location>
        <begin position="1825"/>
        <end position="2086"/>
    </location>
</feature>
<evidence type="ECO:0000256" key="14">
    <source>
        <dbReference type="ARBA" id="ARBA00023319"/>
    </source>
</evidence>
<keyword evidence="9 17" id="KW-1133">Transmembrane helix</keyword>
<reference evidence="22" key="2">
    <citation type="journal article" date="2022" name="Res Sq">
        <title>Comparative Genomics Reveals Insights into the Divergent Evolution of Astigmatic Mites and Household Pest Adaptations.</title>
        <authorList>
            <person name="Xiong Q."/>
            <person name="Wan A.T.-Y."/>
            <person name="Liu X.-Y."/>
            <person name="Fung C.S.-H."/>
            <person name="Xiao X."/>
            <person name="Malainual N."/>
            <person name="Hou J."/>
            <person name="Wang L."/>
            <person name="Wang M."/>
            <person name="Yang K."/>
            <person name="Cui Y."/>
            <person name="Leung E."/>
            <person name="Nong W."/>
            <person name="Shin S.-K."/>
            <person name="Au S."/>
            <person name="Jeong K.Y."/>
            <person name="Chew F.T."/>
            <person name="Hui J."/>
            <person name="Leung T.F."/>
            <person name="Tungtrongchitr A."/>
            <person name="Zhong N."/>
            <person name="Liu Z."/>
            <person name="Tsui S."/>
        </authorList>
    </citation>
    <scope>NUCLEOTIDE SEQUENCE</scope>
    <source>
        <strain evidence="22">Derf</strain>
        <tissue evidence="22">Whole organism</tissue>
    </source>
</reference>
<feature type="domain" description="Fibronectin type-III" evidence="21">
    <location>
        <begin position="467"/>
        <end position="561"/>
    </location>
</feature>
<dbReference type="PROSITE" id="PS50835">
    <property type="entry name" value="IG_LIKE"/>
    <property type="match status" value="3"/>
</dbReference>
<dbReference type="PANTHER" id="PTHR46957:SF6">
    <property type="entry name" value="PROTEIN-TYROSINE-PHOSPHATASE"/>
    <property type="match status" value="1"/>
</dbReference>
<dbReference type="InterPro" id="IPR050713">
    <property type="entry name" value="RTP_Phos/Ushers"/>
</dbReference>
<evidence type="ECO:0000313" key="22">
    <source>
        <dbReference type="EMBL" id="KAH9518090.1"/>
    </source>
</evidence>
<dbReference type="FunFam" id="2.60.40.10:FF:000036">
    <property type="entry name" value="receptor-type tyrosine-protein phosphatase delta isoform X1"/>
    <property type="match status" value="1"/>
</dbReference>
<keyword evidence="4 17" id="KW-0812">Transmembrane</keyword>
<keyword evidence="5" id="KW-0732">Signal</keyword>
<dbReference type="SMART" id="SM00409">
    <property type="entry name" value="IG"/>
    <property type="match status" value="3"/>
</dbReference>
<dbReference type="InterPro" id="IPR036179">
    <property type="entry name" value="Ig-like_dom_sf"/>
</dbReference>
<feature type="domain" description="Fibronectin type-III" evidence="21">
    <location>
        <begin position="372"/>
        <end position="462"/>
    </location>
</feature>
<feature type="transmembrane region" description="Helical" evidence="17">
    <location>
        <begin position="1448"/>
        <end position="1469"/>
    </location>
</feature>
<feature type="domain" description="Tyrosine-protein phosphatase" evidence="18">
    <location>
        <begin position="1543"/>
        <end position="1793"/>
    </location>
</feature>
<dbReference type="PRINTS" id="PR00014">
    <property type="entry name" value="FNTYPEIII"/>
</dbReference>
<dbReference type="SUPFAM" id="SSF49265">
    <property type="entry name" value="Fibronectin type III"/>
    <property type="match status" value="5"/>
</dbReference>
<dbReference type="GO" id="GO:0009653">
    <property type="term" value="P:anatomical structure morphogenesis"/>
    <property type="evidence" value="ECO:0007669"/>
    <property type="project" value="UniProtKB-ARBA"/>
</dbReference>
<dbReference type="FunFam" id="2.60.40.10:FF:000028">
    <property type="entry name" value="Neuronal cell adhesion molecule"/>
    <property type="match status" value="2"/>
</dbReference>
<evidence type="ECO:0000256" key="7">
    <source>
        <dbReference type="ARBA" id="ARBA00022801"/>
    </source>
</evidence>
<feature type="domain" description="Fibronectin type-III" evidence="21">
    <location>
        <begin position="895"/>
        <end position="995"/>
    </location>
</feature>
<dbReference type="PROSITE" id="PS00383">
    <property type="entry name" value="TYR_PHOSPHATASE_1"/>
    <property type="match status" value="2"/>
</dbReference>
<evidence type="ECO:0000256" key="9">
    <source>
        <dbReference type="ARBA" id="ARBA00022989"/>
    </source>
</evidence>
<evidence type="ECO:0000259" key="21">
    <source>
        <dbReference type="PROSITE" id="PS50853"/>
    </source>
</evidence>
<dbReference type="SMART" id="SM00194">
    <property type="entry name" value="PTPc"/>
    <property type="match status" value="2"/>
</dbReference>
<dbReference type="FunFam" id="3.90.190.10:FF:000001">
    <property type="entry name" value="Receptor-type tyrosine-protein phosphatase F isoform A"/>
    <property type="match status" value="1"/>
</dbReference>
<dbReference type="Gene3D" id="3.90.190.10">
    <property type="entry name" value="Protein tyrosine phosphatase superfamily"/>
    <property type="match status" value="2"/>
</dbReference>
<dbReference type="Pfam" id="PF00041">
    <property type="entry name" value="fn3"/>
    <property type="match status" value="8"/>
</dbReference>
<evidence type="ECO:0000256" key="15">
    <source>
        <dbReference type="ARBA" id="ARBA00051722"/>
    </source>
</evidence>
<dbReference type="SMART" id="SM00408">
    <property type="entry name" value="IGc2"/>
    <property type="match status" value="3"/>
</dbReference>
<feature type="domain" description="Ig-like" evidence="20">
    <location>
        <begin position="186"/>
        <end position="275"/>
    </location>
</feature>
<evidence type="ECO:0000256" key="1">
    <source>
        <dbReference type="ARBA" id="ARBA00004479"/>
    </source>
</evidence>
<dbReference type="GO" id="GO:0004725">
    <property type="term" value="F:protein tyrosine phosphatase activity"/>
    <property type="evidence" value="ECO:0007669"/>
    <property type="project" value="UniProtKB-EC"/>
</dbReference>
<evidence type="ECO:0000256" key="3">
    <source>
        <dbReference type="ARBA" id="ARBA00013064"/>
    </source>
</evidence>
<dbReference type="GO" id="GO:0048666">
    <property type="term" value="P:neuron development"/>
    <property type="evidence" value="ECO:0007669"/>
    <property type="project" value="UniProtKB-ARBA"/>
</dbReference>
<dbReference type="InterPro" id="IPR036116">
    <property type="entry name" value="FN3_sf"/>
</dbReference>
<dbReference type="PROSITE" id="PS50055">
    <property type="entry name" value="TYR_PHOSPHATASE_PTP"/>
    <property type="match status" value="2"/>
</dbReference>
<evidence type="ECO:0000259" key="19">
    <source>
        <dbReference type="PROSITE" id="PS50056"/>
    </source>
</evidence>
<evidence type="ECO:0000256" key="8">
    <source>
        <dbReference type="ARBA" id="ARBA00022912"/>
    </source>
</evidence>
<dbReference type="CDD" id="cd14553">
    <property type="entry name" value="R-PTPc-LAR-1"/>
    <property type="match status" value="1"/>
</dbReference>
<evidence type="ECO:0000256" key="5">
    <source>
        <dbReference type="ARBA" id="ARBA00022729"/>
    </source>
</evidence>
<proteinExistence type="inferred from homology"/>
<dbReference type="InterPro" id="IPR013098">
    <property type="entry name" value="Ig_I-set"/>
</dbReference>
<feature type="compositionally biased region" description="Acidic residues" evidence="16">
    <location>
        <begin position="702"/>
        <end position="719"/>
    </location>
</feature>
<sequence length="2094" mass="238397">NKTEISPSHHHHHQRRIINNQSFRLTFILQLLFLLQIAIFPTNILARSDGHPSRIITPPKDQYVISGRVATFICSAIGTPPPQIEWRKNGRHLTTQRYSVYSFPNGSVLRIEPVKLVFDDHRRMMSNYPNVVLVCVPYAVATNTNTTVAAAAGWNHVSKFNFGPSRLRNRDNATYECLAENGIGEPVRATAILHVYPGVEKGHNALLPCRAVGDPEPQIYWLRDTIPVDMTNPRYSLYQGASLKILQAQEVDEGPYECVAENKVGTAYSEMASLHVRIRVVPPYFTIPPENIYEIMPHKDLNLTCVASGSPLPEVRWRKGAIEMNKDIIPRGRNVLTLTNVKESDNYTCVATSEHGSIEKTAQVIVRSLPGPPTNVQASDVTPTSVRLAWNYDFGSEDIAYFIIQYKPKNAGQFSEISGITTSFYVINSLTPYTEYEFYIIAVNTIGRGQPSSSITITTGETKLGSYPRNVQARPLSSTTIVVQWEPPEEPNGQVTGYKIYYTLNPNLPINSWDVQSVNSNELTTISDLQAQSIYSIRVQAFTTRGAGPLSPPVQVKTQQGVPSQPLNLLATSISATSVQLTWNKPSHTGESIIGYEIYWNDTFTNQEYKRAVPVVETYKLTDLYPDTLYYIWIAAKSRRGEGAATPPIPVKTDQYVPETPPKEVYVRAIGSRSLRIRWQPPEDSSVQHIIYYKIRYREITNEQDDDHDDGDDDDDDDENSYRTSISTNAEPIQLEKVFEINNSNRDTYPYELILNELKHWTQYQVEILAGTKIGDGPPSDPIVVRTEEDVPGEPRDVKVMAINSSSVQVRWIHPEDSEHNGLIRGYQIHVQEIDRLGEPTGEQLRFDVADGLAQEFNVTSLQPDTEYSVQVAAVTRKGDGTRSRAVNVKTAGGVPTKPEIFISFLKDDPRMSVKVYWTRPNQTFSQLLEYKLRYGRVDDTVRDEVIMPATETLKIIENLERGTRYEFRLSGRNSVGWGQESVTYLDTPEGVPSAPPQNITDRLQSPTTVVFTWDPPAYQQQNGKITGYGIHFHKLIDVTPTEYNTTNLRMVFSSLDENTEYKFRARAYTSKGAGPWSDVLQIMTPGDAPPAPTSVQALATSETSVEVWWDEMPFFNDILGYTVLYTQIAVEDLDLWFRQPKTMYAIRVAAYTRNGLGRLSELITVRTDPTEVPLNLQSTEVTTHTMTLTWKPPRKLDPVKYQITYGANKEFYDSQGVLQRLKIEPKTIFESSDTNEYKLIKLMPFTTYQVNVTAIASDDGHVYRPAAKIIVTTAMAAPKPMVKPDTIESKNKQLITVILPQASEEFGLISHYYLVVVPKEFADKEPDLYTIEELSSTPIDKVGPYIAAKWMRRSIPNTFSLGDGQKYNGFINRKLQKNVEYRIFVRAVVDTPQKSLFTSSPFSDLLSLENNMNFMSHEPTRVHITSATYDPKGVPIMGRTGDKSGPILVLSIVLAIMVVVMSIIACIVKHRRQVIKSTLNDTSMKQLIATVEPQDHMIHPSDPVELRRLNYQTSAMRDHPPIPITELENHIELLKENENQKFSQEYESIDPGQQFTWENSNLPVNKSKNRYANVIAYDHSRVGVPGSDYINANYCDAYRKPNSYIATQGPLPETFGDFWRMVWEQNSLSIVMMTKLEERTRIKCDQYWPSKGTEKYGEIEVTLINYEELATYCIRTFTLKRVGTFDLPREVRQFQFTAWPDHGVPRHPTPFLMFLRRVKSMNPPDAGPLIIHCSAGVGRSGCYIVIDSMLDRIKCEDSIDIYGHVTCLRAQRNYMVQTEDQYIFIYDAVLEAVIAGNTEVVSRDLYKQFQYLMQLVPGENCTTMELEFQKIATMRPNNDENKFISANLVCNKHKNRLMNILPYESTRVFLQPIRGVEGSDYINANFIDGYKYRNAYVATQGPLMETTDDFWRMIWEHNSNIIVTLTQTQEMGREKCHEYWPSERSQRYSYFVVEPITEYNIPQYILREFKITDARDGQSRMIRQFHYVDWPEQGVPKSGEGFIEFITQVHKTKEQFGHEGPITVHCSAGVGRTGVFITLSIVLERLQNEDVLDLFQTVRTLRTQRPGMVQTEDQYQFCYRAILEYISTFDMAA</sequence>
<evidence type="ECO:0000256" key="2">
    <source>
        <dbReference type="ARBA" id="ARBA00010504"/>
    </source>
</evidence>
<feature type="domain" description="Tyrosine specific protein phosphatases" evidence="19">
    <location>
        <begin position="2001"/>
        <end position="2077"/>
    </location>
</feature>
<dbReference type="SUPFAM" id="SSF48726">
    <property type="entry name" value="Immunoglobulin"/>
    <property type="match status" value="3"/>
</dbReference>
<dbReference type="FunFam" id="2.60.40.10:FF:000032">
    <property type="entry name" value="palladin isoform X1"/>
    <property type="match status" value="1"/>
</dbReference>
<dbReference type="InterPro" id="IPR003599">
    <property type="entry name" value="Ig_sub"/>
</dbReference>
<dbReference type="Pfam" id="PF00102">
    <property type="entry name" value="Y_phosphatase"/>
    <property type="match status" value="2"/>
</dbReference>
<dbReference type="Pfam" id="PF13927">
    <property type="entry name" value="Ig_3"/>
    <property type="match status" value="2"/>
</dbReference>
<dbReference type="PROSITE" id="PS50853">
    <property type="entry name" value="FN3"/>
    <property type="match status" value="8"/>
</dbReference>
<name>A0A922I693_DERFA</name>
<feature type="region of interest" description="Disordered" evidence="16">
    <location>
        <begin position="702"/>
        <end position="729"/>
    </location>
</feature>
<keyword evidence="13" id="KW-0325">Glycoprotein</keyword>
<feature type="transmembrane region" description="Helical" evidence="17">
    <location>
        <begin position="25"/>
        <end position="46"/>
    </location>
</feature>
<evidence type="ECO:0000313" key="23">
    <source>
        <dbReference type="Proteomes" id="UP000790347"/>
    </source>
</evidence>
<evidence type="ECO:0000256" key="17">
    <source>
        <dbReference type="SAM" id="Phobius"/>
    </source>
</evidence>
<dbReference type="CDD" id="cd14554">
    <property type="entry name" value="R-PTP-LAR-2"/>
    <property type="match status" value="1"/>
</dbReference>
<evidence type="ECO:0000256" key="4">
    <source>
        <dbReference type="ARBA" id="ARBA00022692"/>
    </source>
</evidence>
<feature type="domain" description="Ig-like" evidence="20">
    <location>
        <begin position="283"/>
        <end position="365"/>
    </location>
</feature>
<comment type="similarity">
    <text evidence="2">Belongs to the protein-tyrosine phosphatase family. Receptor class 2A subfamily.</text>
</comment>
<evidence type="ECO:0000256" key="13">
    <source>
        <dbReference type="ARBA" id="ARBA00023180"/>
    </source>
</evidence>
<dbReference type="SMART" id="SM00404">
    <property type="entry name" value="PTPc_motif"/>
    <property type="match status" value="2"/>
</dbReference>
<feature type="domain" description="Fibronectin type-III" evidence="21">
    <location>
        <begin position="996"/>
        <end position="1088"/>
    </location>
</feature>
<evidence type="ECO:0000256" key="16">
    <source>
        <dbReference type="SAM" id="MobiDB-lite"/>
    </source>
</evidence>
<dbReference type="Pfam" id="PF07679">
    <property type="entry name" value="I-set"/>
    <property type="match status" value="1"/>
</dbReference>
<keyword evidence="7" id="KW-0378">Hydrolase</keyword>